<dbReference type="PANTHER" id="PTHR31410:SF1">
    <property type="entry name" value="POST-GPI ATTACHMENT TO PROTEINS FACTOR 4"/>
    <property type="match status" value="1"/>
</dbReference>
<reference evidence="3" key="1">
    <citation type="journal article" date="2015" name="Genome Announc.">
        <title>Draft whole-genome sequence of the biocontrol agent Trichoderma harzianum T6776.</title>
        <authorList>
            <person name="Baroncelli R."/>
            <person name="Piaggeschi G."/>
            <person name="Fiorini L."/>
            <person name="Bertolini E."/>
            <person name="Zapparata A."/>
            <person name="Pe M.E."/>
            <person name="Sarrocco S."/>
            <person name="Vannacci G."/>
        </authorList>
    </citation>
    <scope>NUCLEOTIDE SEQUENCE [LARGE SCALE GENOMIC DNA]</scope>
    <source>
        <strain evidence="3">T6776</strain>
    </source>
</reference>
<dbReference type="GO" id="GO:0016757">
    <property type="term" value="F:glycosyltransferase activity"/>
    <property type="evidence" value="ECO:0007669"/>
    <property type="project" value="InterPro"/>
</dbReference>
<evidence type="ECO:0008006" key="4">
    <source>
        <dbReference type="Google" id="ProtNLM"/>
    </source>
</evidence>
<dbReference type="CDD" id="cd22189">
    <property type="entry name" value="PGAP4-like_fungal"/>
    <property type="match status" value="1"/>
</dbReference>
<sequence>MTKSTPSLSRFTTDLRVVNFVFFLVWFIAVRYCQQTTYFDPSSYFFRSDAAYQPFYSAVREQEADNFLASQSAQNSRLRNATEGSARRPAPYCIGIPTLQRERAQFFPRTAASLVDSLTPEERELIHIVVLLSDADATINSAFGQDWLHAIADTVIVHEDTPEKLVAENGYQTIPRHSESAIRDERVRRDYSVLSETCRRNEADYFILVEDDVIAAREWFKRLLVATPQVNERAVAKKQDWLYIRLFYTETYMGWNSEEWPMYIRNIALIYMAVLGAMFAIRYLHQLAPASLKDRTFKNSKLLMANILFIWVPLFIGLGFMAGRLTVNPIPYGVQEMPRYGCCSQGLVIPNRHLTLLQEKLQASPFDLPADSTIEKTADDLHLDKWAVVPSVLQHIGARGSSAKGGALKTTWNFSFERFYSA</sequence>
<dbReference type="GO" id="GO:0000139">
    <property type="term" value="C:Golgi membrane"/>
    <property type="evidence" value="ECO:0007669"/>
    <property type="project" value="InterPro"/>
</dbReference>
<feature type="transmembrane region" description="Helical" evidence="1">
    <location>
        <begin position="263"/>
        <end position="283"/>
    </location>
</feature>
<dbReference type="OrthoDB" id="2016523at2759"/>
<dbReference type="InterPro" id="IPR029675">
    <property type="entry name" value="PGAP4"/>
</dbReference>
<dbReference type="AlphaFoldDB" id="A0A0F9XB28"/>
<protein>
    <recommendedName>
        <fullName evidence="4">Integral membrane protein</fullName>
    </recommendedName>
</protein>
<feature type="transmembrane region" description="Helical" evidence="1">
    <location>
        <begin position="15"/>
        <end position="33"/>
    </location>
</feature>
<accession>A0A0F9XB28</accession>
<keyword evidence="1" id="KW-1133">Transmembrane helix</keyword>
<dbReference type="EMBL" id="JOKZ01000152">
    <property type="protein sequence ID" value="KKP02386.1"/>
    <property type="molecule type" value="Genomic_DNA"/>
</dbReference>
<evidence type="ECO:0000313" key="2">
    <source>
        <dbReference type="EMBL" id="KKP02386.1"/>
    </source>
</evidence>
<dbReference type="PANTHER" id="PTHR31410">
    <property type="entry name" value="TRANSMEMBRANE PROTEIN 246"/>
    <property type="match status" value="1"/>
</dbReference>
<dbReference type="Proteomes" id="UP000034112">
    <property type="component" value="Unassembled WGS sequence"/>
</dbReference>
<evidence type="ECO:0000256" key="1">
    <source>
        <dbReference type="SAM" id="Phobius"/>
    </source>
</evidence>
<organism evidence="2 3">
    <name type="scientific">Trichoderma harzianum</name>
    <name type="common">Hypocrea lixii</name>
    <dbReference type="NCBI Taxonomy" id="5544"/>
    <lineage>
        <taxon>Eukaryota</taxon>
        <taxon>Fungi</taxon>
        <taxon>Dikarya</taxon>
        <taxon>Ascomycota</taxon>
        <taxon>Pezizomycotina</taxon>
        <taxon>Sordariomycetes</taxon>
        <taxon>Hypocreomycetidae</taxon>
        <taxon>Hypocreales</taxon>
        <taxon>Hypocreaceae</taxon>
        <taxon>Trichoderma</taxon>
    </lineage>
</organism>
<name>A0A0F9XB28_TRIHA</name>
<keyword evidence="1" id="KW-0812">Transmembrane</keyword>
<comment type="caution">
    <text evidence="2">The sequence shown here is derived from an EMBL/GenBank/DDBJ whole genome shotgun (WGS) entry which is preliminary data.</text>
</comment>
<feature type="transmembrane region" description="Helical" evidence="1">
    <location>
        <begin position="303"/>
        <end position="322"/>
    </location>
</feature>
<proteinExistence type="predicted"/>
<dbReference type="GO" id="GO:0006506">
    <property type="term" value="P:GPI anchor biosynthetic process"/>
    <property type="evidence" value="ECO:0007669"/>
    <property type="project" value="InterPro"/>
</dbReference>
<keyword evidence="1" id="KW-0472">Membrane</keyword>
<evidence type="ECO:0000313" key="3">
    <source>
        <dbReference type="Proteomes" id="UP000034112"/>
    </source>
</evidence>
<gene>
    <name evidence="2" type="ORF">THAR02_05498</name>
</gene>